<evidence type="ECO:0000313" key="5">
    <source>
        <dbReference type="EMBL" id="CAG5131471.1"/>
    </source>
</evidence>
<dbReference type="Pfam" id="PF00102">
    <property type="entry name" value="Y_phosphatase"/>
    <property type="match status" value="1"/>
</dbReference>
<reference evidence="5" key="1">
    <citation type="submission" date="2021-04" db="EMBL/GenBank/DDBJ databases">
        <authorList>
            <consortium name="Molecular Ecology Group"/>
        </authorList>
    </citation>
    <scope>NUCLEOTIDE SEQUENCE</scope>
</reference>
<gene>
    <name evidence="5" type="ORF">CUNI_LOCUS17029</name>
</gene>
<evidence type="ECO:0000259" key="4">
    <source>
        <dbReference type="PROSITE" id="PS50853"/>
    </source>
</evidence>
<dbReference type="OrthoDB" id="6277409at2759"/>
<dbReference type="InterPro" id="IPR013783">
    <property type="entry name" value="Ig-like_fold"/>
</dbReference>
<feature type="domain" description="Fibronectin type-III" evidence="4">
    <location>
        <begin position="780"/>
        <end position="879"/>
    </location>
</feature>
<feature type="domain" description="Fibronectin type-III" evidence="4">
    <location>
        <begin position="336"/>
        <end position="427"/>
    </location>
</feature>
<evidence type="ECO:0000313" key="6">
    <source>
        <dbReference type="Proteomes" id="UP000678393"/>
    </source>
</evidence>
<dbReference type="InterPro" id="IPR029021">
    <property type="entry name" value="Prot-tyrosine_phosphatase-like"/>
</dbReference>
<organism evidence="5 6">
    <name type="scientific">Candidula unifasciata</name>
    <dbReference type="NCBI Taxonomy" id="100452"/>
    <lineage>
        <taxon>Eukaryota</taxon>
        <taxon>Metazoa</taxon>
        <taxon>Spiralia</taxon>
        <taxon>Lophotrochozoa</taxon>
        <taxon>Mollusca</taxon>
        <taxon>Gastropoda</taxon>
        <taxon>Heterobranchia</taxon>
        <taxon>Euthyneura</taxon>
        <taxon>Panpulmonata</taxon>
        <taxon>Eupulmonata</taxon>
        <taxon>Stylommatophora</taxon>
        <taxon>Helicina</taxon>
        <taxon>Helicoidea</taxon>
        <taxon>Geomitridae</taxon>
        <taxon>Candidula</taxon>
    </lineage>
</organism>
<protein>
    <recommendedName>
        <fullName evidence="7">Protein-tyrosine-phosphatase</fullName>
    </recommendedName>
</protein>
<dbReference type="SUPFAM" id="SSF49265">
    <property type="entry name" value="Fibronectin type III"/>
    <property type="match status" value="6"/>
</dbReference>
<dbReference type="InterPro" id="IPR050713">
    <property type="entry name" value="RTP_Phos/Ushers"/>
</dbReference>
<dbReference type="CDD" id="cd00063">
    <property type="entry name" value="FN3"/>
    <property type="match status" value="6"/>
</dbReference>
<name>A0A8S3ZYZ2_9EUPU</name>
<dbReference type="SUPFAM" id="SSF52799">
    <property type="entry name" value="(Phosphotyrosine protein) phosphatases II"/>
    <property type="match status" value="1"/>
</dbReference>
<dbReference type="AlphaFoldDB" id="A0A8S3ZYZ2"/>
<feature type="transmembrane region" description="Helical" evidence="2">
    <location>
        <begin position="1050"/>
        <end position="1075"/>
    </location>
</feature>
<feature type="domain" description="Fibronectin type-III" evidence="4">
    <location>
        <begin position="428"/>
        <end position="522"/>
    </location>
</feature>
<comment type="caution">
    <text evidence="5">The sequence shown here is derived from an EMBL/GenBank/DDBJ whole genome shotgun (WGS) entry which is preliminary data.</text>
</comment>
<sequence length="1232" mass="133924">MITINNGGSAYNAIVSDASGLATFKNLDPGTTYTLVAVTISGNESSDYIYRSVNTKPHPPTHLRVLSDSGQTVMHAAWDGPAFGSYDNFTVLIADLSGVSPAQVFIKMDITGLQPGSTYNISVTCQKGDQNSAAVWGLSTTTPLPVTHVRLSHRGMDTATVSWDAPTGSSLSGYALSFDFLNMTLVAVPANTTQYKLMGLKPDSNYTLKVFVYSQQFDGTPRYSRETNHSFYTYPESVAGLQKVMATSDMMVVNWTVPVSVRADFFHIGIRSSDAASPPLELALTVPGSKTNATFNGLRPGHKYTIAIRTVKTGSTRQAPQYGISVKLAVVTKPLAVENLNLTSSSTNSLTATWGINSTSLQTQFRVTYVSENVSRSLSVQSSNMSSYQVNMTELLAGSQYAVTVVAVQATEADTEFSLPVTGSGYTDPLPVGHMNGTMDSSEVRVTWTPPVAGKWDGYQIKYRPMLRVNNSQVLIRTLPPTSTSLNITELFPGERYHLILTVLSNNLESRKEEAFVTTKPLAPKDLQIVKNKTTSTTATISWAYDKSATLTSKWRVHVQGGANDIEVPATEQTGYSLILDNLVSGQTYAVGVTSVVDSSTSQQLTLHVTTKPVINSRMEPVSSTNTSFTISFSNTASSIYDYLSFTLMGGAGRLPENRTNSEQSHTVTFSQLEAGTKYTIQAVAVSNGEVSDPVFLEMITDPNPVTVKLTSSDTSVTLDLTPQQGTAAQYTVTCISADNKTTSCGEQTVTAGQQQLVFSDLTPFQDNKLECVCFPAPGAVMSLSATDEDLHTVMLSWQPPELTNGILRSYSVSYHGHEPSDVQNEESKVINDISAANTSLKVDNLRAGFEYTFQVAASTVSPGQITEVKLTMKTTAPAFKPGLTSATSKPTIAAPSVRVVTDSQISFVFIDPFSDDNGLVRYHTVIVSRNLTADDKSPALPSWTEANKNRDAQVYQAVGQCPDFFLANSLCGGSGSQRKYTSAPPQSRVFVLGAQTASECQKLQYCNGPLLANTEYYVKLRGYTASGQYQETEYSEKIKTAETTLASNAVVVGGIAGAAAAVVIIVIIIIVFVIRHRRQPKKALRHVDSGRKSEHSHINRSSRPVKVANFSIHVLQMSADSDFKYAEEYEDLKEVGRGQPCRAAELPFNQPKNRFTNILPYDHSRVLLMPDVNQEGSDYINASYMSGYSGPREYVATQGPLAATRDDFWRMVWEQNSRNIVMLTRCQEKGK</sequence>
<dbReference type="InterPro" id="IPR000242">
    <property type="entry name" value="PTP_cat"/>
</dbReference>
<dbReference type="PROSITE" id="PS50853">
    <property type="entry name" value="FN3"/>
    <property type="match status" value="6"/>
</dbReference>
<feature type="domain" description="Tyrosine-protein phosphatase" evidence="3">
    <location>
        <begin position="1126"/>
        <end position="1232"/>
    </location>
</feature>
<proteinExistence type="predicted"/>
<accession>A0A8S3ZYZ2</accession>
<dbReference type="Gene3D" id="3.90.190.10">
    <property type="entry name" value="Protein tyrosine phosphatase superfamily"/>
    <property type="match status" value="1"/>
</dbReference>
<evidence type="ECO:0000259" key="3">
    <source>
        <dbReference type="PROSITE" id="PS50055"/>
    </source>
</evidence>
<keyword evidence="2" id="KW-0472">Membrane</keyword>
<keyword evidence="2" id="KW-0812">Transmembrane</keyword>
<dbReference type="EMBL" id="CAJHNH020004680">
    <property type="protein sequence ID" value="CAG5131471.1"/>
    <property type="molecule type" value="Genomic_DNA"/>
</dbReference>
<dbReference type="InterPro" id="IPR036116">
    <property type="entry name" value="FN3_sf"/>
</dbReference>
<evidence type="ECO:0000256" key="1">
    <source>
        <dbReference type="ARBA" id="ARBA00022912"/>
    </source>
</evidence>
<dbReference type="Gene3D" id="2.60.40.10">
    <property type="entry name" value="Immunoglobulins"/>
    <property type="match status" value="8"/>
</dbReference>
<dbReference type="PROSITE" id="PS50055">
    <property type="entry name" value="TYR_PHOSPHATASE_PTP"/>
    <property type="match status" value="1"/>
</dbReference>
<dbReference type="PANTHER" id="PTHR46957">
    <property type="entry name" value="CYTOKINE RECEPTOR"/>
    <property type="match status" value="1"/>
</dbReference>
<evidence type="ECO:0008006" key="7">
    <source>
        <dbReference type="Google" id="ProtNLM"/>
    </source>
</evidence>
<dbReference type="PRINTS" id="PR00700">
    <property type="entry name" value="PRTYPHPHTASE"/>
</dbReference>
<dbReference type="PANTHER" id="PTHR46957:SF3">
    <property type="entry name" value="CYTOKINE RECEPTOR"/>
    <property type="match status" value="1"/>
</dbReference>
<feature type="domain" description="Fibronectin type-III" evidence="4">
    <location>
        <begin position="523"/>
        <end position="614"/>
    </location>
</feature>
<keyword evidence="1" id="KW-0904">Protein phosphatase</keyword>
<dbReference type="GO" id="GO:0016020">
    <property type="term" value="C:membrane"/>
    <property type="evidence" value="ECO:0007669"/>
    <property type="project" value="UniProtKB-SubCell"/>
</dbReference>
<feature type="non-terminal residue" evidence="5">
    <location>
        <position position="1232"/>
    </location>
</feature>
<keyword evidence="6" id="KW-1185">Reference proteome</keyword>
<dbReference type="SMART" id="SM00060">
    <property type="entry name" value="FN3"/>
    <property type="match status" value="9"/>
</dbReference>
<dbReference type="GO" id="GO:0004725">
    <property type="term" value="F:protein tyrosine phosphatase activity"/>
    <property type="evidence" value="ECO:0007669"/>
    <property type="project" value="InterPro"/>
</dbReference>
<feature type="domain" description="Fibronectin type-III" evidence="4">
    <location>
        <begin position="145"/>
        <end position="236"/>
    </location>
</feature>
<dbReference type="Pfam" id="PF00041">
    <property type="entry name" value="fn3"/>
    <property type="match status" value="5"/>
</dbReference>
<evidence type="ECO:0000256" key="2">
    <source>
        <dbReference type="SAM" id="Phobius"/>
    </source>
</evidence>
<feature type="domain" description="Fibronectin type-III" evidence="4">
    <location>
        <begin position="237"/>
        <end position="335"/>
    </location>
</feature>
<dbReference type="Proteomes" id="UP000678393">
    <property type="component" value="Unassembled WGS sequence"/>
</dbReference>
<keyword evidence="2" id="KW-1133">Transmembrane helix</keyword>
<dbReference type="SMART" id="SM00194">
    <property type="entry name" value="PTPc"/>
    <property type="match status" value="1"/>
</dbReference>
<keyword evidence="1" id="KW-0378">Hydrolase</keyword>
<dbReference type="InterPro" id="IPR003961">
    <property type="entry name" value="FN3_dom"/>
</dbReference>